<evidence type="ECO:0000313" key="2">
    <source>
        <dbReference type="Proteomes" id="UP000509460"/>
    </source>
</evidence>
<dbReference type="EMBL" id="AP019810">
    <property type="protein sequence ID" value="BBM13490.1"/>
    <property type="molecule type" value="Genomic_DNA"/>
</dbReference>
<proteinExistence type="predicted"/>
<dbReference type="AlphaFoldDB" id="A0AAI8R6U8"/>
<name>A0AAI8R6U8_ENTMU</name>
<protein>
    <submittedName>
        <fullName evidence="1">Uncharacterized protein</fullName>
    </submittedName>
</protein>
<accession>A0AAI8R6U8</accession>
<gene>
    <name evidence="1" type="ORF">EM151A_0248</name>
</gene>
<dbReference type="RefSeq" id="WP_023519816.1">
    <property type="nucleotide sequence ID" value="NZ_AP019810.1"/>
</dbReference>
<reference evidence="1 2" key="1">
    <citation type="submission" date="2019-07" db="EMBL/GenBank/DDBJ databases">
        <title>antibiotic susceptibility of plant-derived lactic acid bacteria.</title>
        <authorList>
            <person name="Sugiyama M."/>
            <person name="Noda M."/>
        </authorList>
    </citation>
    <scope>NUCLEOTIDE SEQUENCE [LARGE SCALE GENOMIC DNA]</scope>
    <source>
        <strain evidence="1 2">15-1A</strain>
    </source>
</reference>
<evidence type="ECO:0000313" key="1">
    <source>
        <dbReference type="EMBL" id="BBM13490.1"/>
    </source>
</evidence>
<organism evidence="1 2">
    <name type="scientific">Enterococcus mundtii</name>
    <dbReference type="NCBI Taxonomy" id="53346"/>
    <lineage>
        <taxon>Bacteria</taxon>
        <taxon>Bacillati</taxon>
        <taxon>Bacillota</taxon>
        <taxon>Bacilli</taxon>
        <taxon>Lactobacillales</taxon>
        <taxon>Enterococcaceae</taxon>
        <taxon>Enterococcus</taxon>
    </lineage>
</organism>
<sequence length="101" mass="12022">MKHRVTKEQKKQIMQDLNYMTPFVNSSKSGVSESTIRVLATRFEEIKGREIQERRKTAKMKALQKMDELLTKVKEEAKIRNIQQIIQKEKMPKTKLMTQRE</sequence>
<dbReference type="Proteomes" id="UP000509460">
    <property type="component" value="Chromosome"/>
</dbReference>